<feature type="domain" description="Glycosyl transferase family 1" evidence="2">
    <location>
        <begin position="169"/>
        <end position="335"/>
    </location>
</feature>
<organism evidence="3 4">
    <name type="scientific">Mangrovibacterium diazotrophicum</name>
    <dbReference type="NCBI Taxonomy" id="1261403"/>
    <lineage>
        <taxon>Bacteria</taxon>
        <taxon>Pseudomonadati</taxon>
        <taxon>Bacteroidota</taxon>
        <taxon>Bacteroidia</taxon>
        <taxon>Marinilabiliales</taxon>
        <taxon>Prolixibacteraceae</taxon>
        <taxon>Mangrovibacterium</taxon>
    </lineage>
</organism>
<proteinExistence type="predicted"/>
<dbReference type="Gene3D" id="3.40.50.2000">
    <property type="entry name" value="Glycogen Phosphorylase B"/>
    <property type="match status" value="2"/>
</dbReference>
<dbReference type="PANTHER" id="PTHR46401:SF2">
    <property type="entry name" value="GLYCOSYLTRANSFERASE WBBK-RELATED"/>
    <property type="match status" value="1"/>
</dbReference>
<reference evidence="3 4" key="1">
    <citation type="submission" date="2018-09" db="EMBL/GenBank/DDBJ databases">
        <title>Genomic Encyclopedia of Archaeal and Bacterial Type Strains, Phase II (KMG-II): from individual species to whole genera.</title>
        <authorList>
            <person name="Goeker M."/>
        </authorList>
    </citation>
    <scope>NUCLEOTIDE SEQUENCE [LARGE SCALE GENOMIC DNA]</scope>
    <source>
        <strain evidence="3 4">DSM 27148</strain>
    </source>
</reference>
<dbReference type="Pfam" id="PF00534">
    <property type="entry name" value="Glycos_transf_1"/>
    <property type="match status" value="1"/>
</dbReference>
<dbReference type="PANTHER" id="PTHR46401">
    <property type="entry name" value="GLYCOSYLTRANSFERASE WBBK-RELATED"/>
    <property type="match status" value="1"/>
</dbReference>
<dbReference type="OrthoDB" id="7560678at2"/>
<dbReference type="SUPFAM" id="SSF53756">
    <property type="entry name" value="UDP-Glycosyltransferase/glycogen phosphorylase"/>
    <property type="match status" value="1"/>
</dbReference>
<evidence type="ECO:0000313" key="4">
    <source>
        <dbReference type="Proteomes" id="UP000283387"/>
    </source>
</evidence>
<accession>A0A419W5R0</accession>
<gene>
    <name evidence="3" type="ORF">BC643_1119</name>
</gene>
<dbReference type="GO" id="GO:0016757">
    <property type="term" value="F:glycosyltransferase activity"/>
    <property type="evidence" value="ECO:0007669"/>
    <property type="project" value="InterPro"/>
</dbReference>
<dbReference type="Proteomes" id="UP000283387">
    <property type="component" value="Unassembled WGS sequence"/>
</dbReference>
<name>A0A419W5R0_9BACT</name>
<dbReference type="AlphaFoldDB" id="A0A419W5R0"/>
<dbReference type="InterPro" id="IPR001296">
    <property type="entry name" value="Glyco_trans_1"/>
</dbReference>
<keyword evidence="1 3" id="KW-0808">Transferase</keyword>
<comment type="caution">
    <text evidence="3">The sequence shown here is derived from an EMBL/GenBank/DDBJ whole genome shotgun (WGS) entry which is preliminary data.</text>
</comment>
<sequence>MKKNRTSRILFFCPLPPPIGGQALISEIVYMLIKPSILINTNMKNKYLDNLRAIAQVLYYFLFYKIDLVYFTCTRSKVGAVKDIILLLLCRLRKVKVINHLHGNEIMDLFDNSLFSKIILYAYRQIDTTIFVTNRQQELMPSSLTEMKKCVIPNCYDPVLESVKRRIPETVGEINILFVSFLMKSKGILVALDVFELIANEYSDVSFHIAGEPLGDEYMATAVIKEAFEKRLEVLKQACPGRFIYHGVVKGQEKIKLFESCDIFLFPTFFKTESFGLVNIEAMRTGNVVVTTNHNFLPDIVTKEEGILVEPQNTEETYKAVKHLIDNPELMRAIQRHNMEHAQNKYSPSAFERRIIDLFESFNHN</sequence>
<dbReference type="GO" id="GO:0009103">
    <property type="term" value="P:lipopolysaccharide biosynthetic process"/>
    <property type="evidence" value="ECO:0007669"/>
    <property type="project" value="TreeGrafter"/>
</dbReference>
<dbReference type="CDD" id="cd03801">
    <property type="entry name" value="GT4_PimA-like"/>
    <property type="match status" value="1"/>
</dbReference>
<evidence type="ECO:0000313" key="3">
    <source>
        <dbReference type="EMBL" id="RKD90776.1"/>
    </source>
</evidence>
<dbReference type="EMBL" id="RAPN01000001">
    <property type="protein sequence ID" value="RKD90776.1"/>
    <property type="molecule type" value="Genomic_DNA"/>
</dbReference>
<protein>
    <submittedName>
        <fullName evidence="3">Glycosyltransferase involved in cell wall biosynthesis</fullName>
    </submittedName>
</protein>
<evidence type="ECO:0000259" key="2">
    <source>
        <dbReference type="Pfam" id="PF00534"/>
    </source>
</evidence>
<evidence type="ECO:0000256" key="1">
    <source>
        <dbReference type="ARBA" id="ARBA00022679"/>
    </source>
</evidence>
<keyword evidence="4" id="KW-1185">Reference proteome</keyword>